<evidence type="ECO:0000256" key="2">
    <source>
        <dbReference type="ARBA" id="ARBA00022806"/>
    </source>
</evidence>
<dbReference type="GO" id="GO:0016787">
    <property type="term" value="F:hydrolase activity"/>
    <property type="evidence" value="ECO:0007669"/>
    <property type="project" value="UniProtKB-KW"/>
</dbReference>
<dbReference type="EMBL" id="VSRR010068291">
    <property type="protein sequence ID" value="MPC85381.1"/>
    <property type="molecule type" value="Genomic_DNA"/>
</dbReference>
<keyword evidence="1" id="KW-0378">Hydrolase</keyword>
<feature type="domain" description="ATP-dependent rRNA helicase SPB4-like C-terminal extension" evidence="4">
    <location>
        <begin position="66"/>
        <end position="116"/>
    </location>
</feature>
<reference evidence="5 6" key="1">
    <citation type="submission" date="2019-05" db="EMBL/GenBank/DDBJ databases">
        <title>Another draft genome of Portunus trituberculatus and its Hox gene families provides insights of decapod evolution.</title>
        <authorList>
            <person name="Jeong J.-H."/>
            <person name="Song I."/>
            <person name="Kim S."/>
            <person name="Choi T."/>
            <person name="Kim D."/>
            <person name="Ryu S."/>
            <person name="Kim W."/>
        </authorList>
    </citation>
    <scope>NUCLEOTIDE SEQUENCE [LARGE SCALE GENOMIC DNA]</scope>
    <source>
        <tissue evidence="5">Muscle</tissue>
    </source>
</reference>
<evidence type="ECO:0000259" key="4">
    <source>
        <dbReference type="SMART" id="SM01178"/>
    </source>
</evidence>
<sequence>MAVTPWDKGEGRKRKEGRKDPGKFHQSRGCSLRPRGHQGSLEASGRRPRTQSPPPLTTEPGLGGHGIIKCAEKLMTQNYFLHASAKEAFKGYVRAYNSHQQKDLFNINTLDLKKVS</sequence>
<accession>A0A5B7IIT6</accession>
<evidence type="ECO:0000256" key="1">
    <source>
        <dbReference type="ARBA" id="ARBA00022801"/>
    </source>
</evidence>
<comment type="caution">
    <text evidence="5">The sequence shown here is derived from an EMBL/GenBank/DDBJ whole genome shotgun (WGS) entry which is preliminary data.</text>
</comment>
<dbReference type="GO" id="GO:0004386">
    <property type="term" value="F:helicase activity"/>
    <property type="evidence" value="ECO:0007669"/>
    <property type="project" value="UniProtKB-KW"/>
</dbReference>
<evidence type="ECO:0000256" key="3">
    <source>
        <dbReference type="SAM" id="MobiDB-lite"/>
    </source>
</evidence>
<feature type="region of interest" description="Disordered" evidence="3">
    <location>
        <begin position="1"/>
        <end position="64"/>
    </location>
</feature>
<keyword evidence="2 5" id="KW-0347">Helicase</keyword>
<organism evidence="5 6">
    <name type="scientific">Portunus trituberculatus</name>
    <name type="common">Swimming crab</name>
    <name type="synonym">Neptunus trituberculatus</name>
    <dbReference type="NCBI Taxonomy" id="210409"/>
    <lineage>
        <taxon>Eukaryota</taxon>
        <taxon>Metazoa</taxon>
        <taxon>Ecdysozoa</taxon>
        <taxon>Arthropoda</taxon>
        <taxon>Crustacea</taxon>
        <taxon>Multicrustacea</taxon>
        <taxon>Malacostraca</taxon>
        <taxon>Eumalacostraca</taxon>
        <taxon>Eucarida</taxon>
        <taxon>Decapoda</taxon>
        <taxon>Pleocyemata</taxon>
        <taxon>Brachyura</taxon>
        <taxon>Eubrachyura</taxon>
        <taxon>Portunoidea</taxon>
        <taxon>Portunidae</taxon>
        <taxon>Portuninae</taxon>
        <taxon>Portunus</taxon>
    </lineage>
</organism>
<dbReference type="AlphaFoldDB" id="A0A5B7IIT6"/>
<keyword evidence="2 5" id="KW-0547">Nucleotide-binding</keyword>
<dbReference type="OrthoDB" id="10259640at2759"/>
<evidence type="ECO:0000313" key="6">
    <source>
        <dbReference type="Proteomes" id="UP000324222"/>
    </source>
</evidence>
<dbReference type="Pfam" id="PF13959">
    <property type="entry name" value="CTE_SPB4"/>
    <property type="match status" value="1"/>
</dbReference>
<proteinExistence type="predicted"/>
<protein>
    <submittedName>
        <fullName evidence="5">Putative ATP-dependent RNA helicase pitchoune</fullName>
    </submittedName>
</protein>
<name>A0A5B7IIT6_PORTR</name>
<dbReference type="SMART" id="SM01178">
    <property type="entry name" value="DUF4217"/>
    <property type="match status" value="1"/>
</dbReference>
<keyword evidence="2 5" id="KW-0067">ATP-binding</keyword>
<dbReference type="InterPro" id="IPR025313">
    <property type="entry name" value="SPB4-like_CTE"/>
</dbReference>
<keyword evidence="6" id="KW-1185">Reference proteome</keyword>
<evidence type="ECO:0000313" key="5">
    <source>
        <dbReference type="EMBL" id="MPC85381.1"/>
    </source>
</evidence>
<gene>
    <name evidence="5" type="primary">pit_0</name>
    <name evidence="5" type="ORF">E2C01_080153</name>
</gene>
<dbReference type="Proteomes" id="UP000324222">
    <property type="component" value="Unassembled WGS sequence"/>
</dbReference>